<dbReference type="GO" id="GO:0003700">
    <property type="term" value="F:DNA-binding transcription factor activity"/>
    <property type="evidence" value="ECO:0007669"/>
    <property type="project" value="InterPro"/>
</dbReference>
<organism evidence="7 8">
    <name type="scientific">Thalassomonas viridans</name>
    <dbReference type="NCBI Taxonomy" id="137584"/>
    <lineage>
        <taxon>Bacteria</taxon>
        <taxon>Pseudomonadati</taxon>
        <taxon>Pseudomonadota</taxon>
        <taxon>Gammaproteobacteria</taxon>
        <taxon>Alteromonadales</taxon>
        <taxon>Colwelliaceae</taxon>
        <taxon>Thalassomonas</taxon>
    </lineage>
</organism>
<keyword evidence="2" id="KW-0843">Virulence</keyword>
<keyword evidence="3" id="KW-0238">DNA-binding</keyword>
<dbReference type="PANTHER" id="PTHR33164">
    <property type="entry name" value="TRANSCRIPTIONAL REGULATOR, MARR FAMILY"/>
    <property type="match status" value="1"/>
</dbReference>
<dbReference type="InterPro" id="IPR055166">
    <property type="entry name" value="Transc_reg_Sar_Rot_HTH"/>
</dbReference>
<name>A0AAE9Z7H8_9GAMM</name>
<dbReference type="Proteomes" id="UP000032352">
    <property type="component" value="Chromosome"/>
</dbReference>
<feature type="domain" description="HTH marR-type" evidence="6">
    <location>
        <begin position="45"/>
        <end position="173"/>
    </location>
</feature>
<dbReference type="InterPro" id="IPR039422">
    <property type="entry name" value="MarR/SlyA-like"/>
</dbReference>
<dbReference type="PROSITE" id="PS50995">
    <property type="entry name" value="HTH_MARR_2"/>
    <property type="match status" value="1"/>
</dbReference>
<evidence type="ECO:0000256" key="5">
    <source>
        <dbReference type="ARBA" id="ARBA00040307"/>
    </source>
</evidence>
<dbReference type="EMBL" id="CP059733">
    <property type="protein sequence ID" value="WDE07414.1"/>
    <property type="molecule type" value="Genomic_DNA"/>
</dbReference>
<accession>A0AAE9Z7H8</accession>
<dbReference type="GO" id="GO:0006950">
    <property type="term" value="P:response to stress"/>
    <property type="evidence" value="ECO:0007669"/>
    <property type="project" value="TreeGrafter"/>
</dbReference>
<dbReference type="Pfam" id="PF22381">
    <property type="entry name" value="Staph_reg_Sar_Rot"/>
    <property type="match status" value="1"/>
</dbReference>
<gene>
    <name evidence="7" type="ORF">SG34_011290</name>
</gene>
<sequence length="173" mass="19640">MAYYVLEILPFRYNYPVRLLQVFTSNGRVGLAKKQQLIESDLPVEQKMLGLIMCIAQEKQVEISRLLKPLDLSFTQLNLLHTLSKATEDELTVGQLKAALIDESPNVSRALNKLVEKGLVRKRRSEEDQRTVFISITPEGEKAHIQGDLNLAQLKSPINKQEAGQLYQLLLKL</sequence>
<dbReference type="SMART" id="SM00347">
    <property type="entry name" value="HTH_MARR"/>
    <property type="match status" value="1"/>
</dbReference>
<dbReference type="GO" id="GO:0003677">
    <property type="term" value="F:DNA binding"/>
    <property type="evidence" value="ECO:0007669"/>
    <property type="project" value="UniProtKB-KW"/>
</dbReference>
<dbReference type="InterPro" id="IPR036390">
    <property type="entry name" value="WH_DNA-bd_sf"/>
</dbReference>
<evidence type="ECO:0000259" key="6">
    <source>
        <dbReference type="PROSITE" id="PS50995"/>
    </source>
</evidence>
<reference evidence="7 8" key="2">
    <citation type="journal article" date="2022" name="Mar. Drugs">
        <title>Bioassay-Guided Fractionation Leads to the Detection of Cholic Acid Generated by the Rare Thalassomonas sp.</title>
        <authorList>
            <person name="Pheiffer F."/>
            <person name="Schneider Y.K."/>
            <person name="Hansen E.H."/>
            <person name="Andersen J.H."/>
            <person name="Isaksson J."/>
            <person name="Busche T."/>
            <person name="R C."/>
            <person name="Kalinowski J."/>
            <person name="Zyl L.V."/>
            <person name="Trindade M."/>
        </authorList>
    </citation>
    <scope>NUCLEOTIDE SEQUENCE [LARGE SCALE GENOMIC DNA]</scope>
    <source>
        <strain evidence="7 8">XOM25</strain>
    </source>
</reference>
<evidence type="ECO:0000256" key="1">
    <source>
        <dbReference type="ARBA" id="ARBA00023015"/>
    </source>
</evidence>
<keyword evidence="8" id="KW-1185">Reference proteome</keyword>
<dbReference type="Gene3D" id="1.10.10.10">
    <property type="entry name" value="Winged helix-like DNA-binding domain superfamily/Winged helix DNA-binding domain"/>
    <property type="match status" value="1"/>
</dbReference>
<dbReference type="InterPro" id="IPR000835">
    <property type="entry name" value="HTH_MarR-typ"/>
</dbReference>
<proteinExistence type="predicted"/>
<evidence type="ECO:0000256" key="4">
    <source>
        <dbReference type="ARBA" id="ARBA00023163"/>
    </source>
</evidence>
<evidence type="ECO:0000313" key="7">
    <source>
        <dbReference type="EMBL" id="WDE07414.1"/>
    </source>
</evidence>
<evidence type="ECO:0000256" key="2">
    <source>
        <dbReference type="ARBA" id="ARBA00023026"/>
    </source>
</evidence>
<evidence type="ECO:0000256" key="3">
    <source>
        <dbReference type="ARBA" id="ARBA00023125"/>
    </source>
</evidence>
<keyword evidence="4" id="KW-0804">Transcription</keyword>
<protein>
    <recommendedName>
        <fullName evidence="5">HTH-type transcriptional regulator MgrA</fullName>
    </recommendedName>
</protein>
<keyword evidence="1" id="KW-0805">Transcription regulation</keyword>
<evidence type="ECO:0000313" key="8">
    <source>
        <dbReference type="Proteomes" id="UP000032352"/>
    </source>
</evidence>
<dbReference type="SUPFAM" id="SSF46785">
    <property type="entry name" value="Winged helix' DNA-binding domain"/>
    <property type="match status" value="1"/>
</dbReference>
<dbReference type="PRINTS" id="PR00598">
    <property type="entry name" value="HTHMARR"/>
</dbReference>
<dbReference type="InterPro" id="IPR036388">
    <property type="entry name" value="WH-like_DNA-bd_sf"/>
</dbReference>
<dbReference type="KEGG" id="tvd:SG34_011290"/>
<reference evidence="7 8" key="1">
    <citation type="journal article" date="2015" name="Genome Announc.">
        <title>Draft Genome Sequences of Marine Isolates of Thalassomonas viridans and Thalassomonas actiniarum.</title>
        <authorList>
            <person name="Olonade I."/>
            <person name="van Zyl L.J."/>
            <person name="Trindade M."/>
        </authorList>
    </citation>
    <scope>NUCLEOTIDE SEQUENCE [LARGE SCALE GENOMIC DNA]</scope>
    <source>
        <strain evidence="7 8">XOM25</strain>
    </source>
</reference>
<dbReference type="PROSITE" id="PS01117">
    <property type="entry name" value="HTH_MARR_1"/>
    <property type="match status" value="1"/>
</dbReference>
<dbReference type="AlphaFoldDB" id="A0AAE9Z7H8"/>
<dbReference type="InterPro" id="IPR023187">
    <property type="entry name" value="Tscrpt_reg_MarR-type_CS"/>
</dbReference>
<dbReference type="PANTHER" id="PTHR33164:SF43">
    <property type="entry name" value="HTH-TYPE TRANSCRIPTIONAL REPRESSOR YETL"/>
    <property type="match status" value="1"/>
</dbReference>